<feature type="domain" description="Apple" evidence="6">
    <location>
        <begin position="363"/>
        <end position="455"/>
    </location>
</feature>
<dbReference type="PROSITE" id="PS50948">
    <property type="entry name" value="PAN"/>
    <property type="match status" value="1"/>
</dbReference>
<keyword evidence="8" id="KW-1185">Reference proteome</keyword>
<evidence type="ECO:0000256" key="4">
    <source>
        <dbReference type="SAM" id="SignalP"/>
    </source>
</evidence>
<sequence>MSLLRSFHADLQLLLILSFGYFIQAQIQYHATAPVPARWTNNNLSLPSPFGSVRIILLNKKPNAKITRIQGTSLVESIASFACGFYSFYGENNPTYFAITLAKISKSESSAEEIFSFGNLIWVANRNKPVGDNATLELLKDGDLVLKDADGTLIWSTGTSNTSVIGMKMMETGNLVLYNNRNKVVWESFDYPTDALLPGQKLKAGGKLVAGVSKANWSEGSFYLSVTSQGLFAFYKADIPQLYFNFSAPRTVESIELNYYTSRSLSLSWSSELNPVFTWPLDTANMSYMKFEPDGHLRIYDDNTYESVDLLADFLDKCDYPTTCGNYGLCSNTGCSCPQGFALDNVTDAQGKRGCSEINSTKCQNPQSQNPQSQYLLPYQDVYHFSYIDPDAAVLKGTNRENCKEACLKNCSCKVALFQYLNLSFGNCFLPSPVLSLIRDGKERNNYQSSFPEECTLLLPILMKKAEEDRLIYMVDKSCQDMQLHISEAVELMRVAIWCLQSDFTRRPSMEMVVKVLEGTMDVETNVDYSIQSPTRLAATRGQAELGTSTTLEPEFLSGPR</sequence>
<evidence type="ECO:0000259" key="6">
    <source>
        <dbReference type="PROSITE" id="PS50948"/>
    </source>
</evidence>
<evidence type="ECO:0008006" key="9">
    <source>
        <dbReference type="Google" id="ProtNLM"/>
    </source>
</evidence>
<feature type="domain" description="Bulb-type lectin" evidence="5">
    <location>
        <begin position="63"/>
        <end position="190"/>
    </location>
</feature>
<accession>A0A6A6LV48</accession>
<gene>
    <name evidence="7" type="ORF">GH714_004094</name>
</gene>
<evidence type="ECO:0000256" key="2">
    <source>
        <dbReference type="ARBA" id="ARBA00023157"/>
    </source>
</evidence>
<dbReference type="InterPro" id="IPR000858">
    <property type="entry name" value="S_locus_glycoprot_dom"/>
</dbReference>
<protein>
    <recommendedName>
        <fullName evidence="9">Bulb-type lectin domain-containing protein</fullName>
    </recommendedName>
</protein>
<evidence type="ECO:0000313" key="7">
    <source>
        <dbReference type="EMBL" id="KAF2305342.1"/>
    </source>
</evidence>
<dbReference type="InterPro" id="IPR051343">
    <property type="entry name" value="G-type_lectin_kinases/EP1-like"/>
</dbReference>
<reference evidence="7 8" key="1">
    <citation type="journal article" date="2020" name="Mol. Plant">
        <title>The Chromosome-Based Rubber Tree Genome Provides New Insights into Spurge Genome Evolution and Rubber Biosynthesis.</title>
        <authorList>
            <person name="Liu J."/>
            <person name="Shi C."/>
            <person name="Shi C.C."/>
            <person name="Li W."/>
            <person name="Zhang Q.J."/>
            <person name="Zhang Y."/>
            <person name="Li K."/>
            <person name="Lu H.F."/>
            <person name="Shi C."/>
            <person name="Zhu S.T."/>
            <person name="Xiao Z.Y."/>
            <person name="Nan H."/>
            <person name="Yue Y."/>
            <person name="Zhu X.G."/>
            <person name="Wu Y."/>
            <person name="Hong X.N."/>
            <person name="Fan G.Y."/>
            <person name="Tong Y."/>
            <person name="Zhang D."/>
            <person name="Mao C.L."/>
            <person name="Liu Y.L."/>
            <person name="Hao S.J."/>
            <person name="Liu W.Q."/>
            <person name="Lv M.Q."/>
            <person name="Zhang H.B."/>
            <person name="Liu Y."/>
            <person name="Hu-Tang G.R."/>
            <person name="Wang J.P."/>
            <person name="Wang J.H."/>
            <person name="Sun Y.H."/>
            <person name="Ni S.B."/>
            <person name="Chen W.B."/>
            <person name="Zhang X.C."/>
            <person name="Jiao Y.N."/>
            <person name="Eichler E.E."/>
            <person name="Li G.H."/>
            <person name="Liu X."/>
            <person name="Gao L.Z."/>
        </authorList>
    </citation>
    <scope>NUCLEOTIDE SEQUENCE [LARGE SCALE GENOMIC DNA]</scope>
    <source>
        <strain evidence="8">cv. GT1</strain>
        <tissue evidence="7">Leaf</tissue>
    </source>
</reference>
<organism evidence="7 8">
    <name type="scientific">Hevea brasiliensis</name>
    <name type="common">Para rubber tree</name>
    <name type="synonym">Siphonia brasiliensis</name>
    <dbReference type="NCBI Taxonomy" id="3981"/>
    <lineage>
        <taxon>Eukaryota</taxon>
        <taxon>Viridiplantae</taxon>
        <taxon>Streptophyta</taxon>
        <taxon>Embryophyta</taxon>
        <taxon>Tracheophyta</taxon>
        <taxon>Spermatophyta</taxon>
        <taxon>Magnoliopsida</taxon>
        <taxon>eudicotyledons</taxon>
        <taxon>Gunneridae</taxon>
        <taxon>Pentapetalae</taxon>
        <taxon>rosids</taxon>
        <taxon>fabids</taxon>
        <taxon>Malpighiales</taxon>
        <taxon>Euphorbiaceae</taxon>
        <taxon>Crotonoideae</taxon>
        <taxon>Micrandreae</taxon>
        <taxon>Hevea</taxon>
    </lineage>
</organism>
<name>A0A6A6LV48_HEVBR</name>
<evidence type="ECO:0000256" key="1">
    <source>
        <dbReference type="ARBA" id="ARBA00022729"/>
    </source>
</evidence>
<dbReference type="PROSITE" id="PS50927">
    <property type="entry name" value="BULB_LECTIN"/>
    <property type="match status" value="1"/>
</dbReference>
<dbReference type="Gene3D" id="2.90.10.30">
    <property type="match status" value="1"/>
</dbReference>
<dbReference type="Proteomes" id="UP000467840">
    <property type="component" value="Chromosome 9"/>
</dbReference>
<dbReference type="PANTHER" id="PTHR47976">
    <property type="entry name" value="G-TYPE LECTIN S-RECEPTOR-LIKE SERINE/THREONINE-PROTEIN KINASE SD2-5"/>
    <property type="match status" value="1"/>
</dbReference>
<feature type="signal peptide" evidence="4">
    <location>
        <begin position="1"/>
        <end position="25"/>
    </location>
</feature>
<keyword evidence="2" id="KW-1015">Disulfide bond</keyword>
<dbReference type="SUPFAM" id="SSF51110">
    <property type="entry name" value="alpha-D-mannose-specific plant lectins"/>
    <property type="match status" value="1"/>
</dbReference>
<dbReference type="CDD" id="cd00054">
    <property type="entry name" value="EGF_CA"/>
    <property type="match status" value="1"/>
</dbReference>
<dbReference type="CDD" id="cd00028">
    <property type="entry name" value="B_lectin"/>
    <property type="match status" value="1"/>
</dbReference>
<dbReference type="PANTHER" id="PTHR47976:SF30">
    <property type="entry name" value="RECEPTOR-LIKE SERINE_THREONINE-PROTEIN KINASE"/>
    <property type="match status" value="1"/>
</dbReference>
<dbReference type="EMBL" id="JAAGAX010000008">
    <property type="protein sequence ID" value="KAF2305342.1"/>
    <property type="molecule type" value="Genomic_DNA"/>
</dbReference>
<proteinExistence type="predicted"/>
<dbReference type="Pfam" id="PF00954">
    <property type="entry name" value="S_locus_glycop"/>
    <property type="match status" value="1"/>
</dbReference>
<dbReference type="InterPro" id="IPR036426">
    <property type="entry name" value="Bulb-type_lectin_dom_sf"/>
</dbReference>
<dbReference type="AlphaFoldDB" id="A0A6A6LV48"/>
<keyword evidence="1 4" id="KW-0732">Signal</keyword>
<dbReference type="InterPro" id="IPR001480">
    <property type="entry name" value="Bulb-type_lectin_dom"/>
</dbReference>
<dbReference type="Pfam" id="PF01453">
    <property type="entry name" value="B_lectin"/>
    <property type="match status" value="1"/>
</dbReference>
<comment type="caution">
    <text evidence="7">The sequence shown here is derived from an EMBL/GenBank/DDBJ whole genome shotgun (WGS) entry which is preliminary data.</text>
</comment>
<evidence type="ECO:0000313" key="8">
    <source>
        <dbReference type="Proteomes" id="UP000467840"/>
    </source>
</evidence>
<keyword evidence="3" id="KW-0325">Glycoprotein</keyword>
<evidence type="ECO:0000256" key="3">
    <source>
        <dbReference type="ARBA" id="ARBA00023180"/>
    </source>
</evidence>
<dbReference type="FunFam" id="2.90.10.30:FF:000003">
    <property type="entry name" value="Os04g0303100 protein"/>
    <property type="match status" value="1"/>
</dbReference>
<dbReference type="GO" id="GO:0048544">
    <property type="term" value="P:recognition of pollen"/>
    <property type="evidence" value="ECO:0007669"/>
    <property type="project" value="InterPro"/>
</dbReference>
<dbReference type="SMART" id="SM00108">
    <property type="entry name" value="B_lectin"/>
    <property type="match status" value="1"/>
</dbReference>
<feature type="chain" id="PRO_5025658604" description="Bulb-type lectin domain-containing protein" evidence="4">
    <location>
        <begin position="26"/>
        <end position="561"/>
    </location>
</feature>
<dbReference type="InterPro" id="IPR003609">
    <property type="entry name" value="Pan_app"/>
</dbReference>
<evidence type="ECO:0000259" key="5">
    <source>
        <dbReference type="PROSITE" id="PS50927"/>
    </source>
</evidence>